<dbReference type="AlphaFoldDB" id="A0A0R0LVV8"/>
<dbReference type="Pfam" id="PF06068">
    <property type="entry name" value="TIP49"/>
    <property type="match status" value="1"/>
</dbReference>
<dbReference type="Proteomes" id="UP000051530">
    <property type="component" value="Unassembled WGS sequence"/>
</dbReference>
<dbReference type="SUPFAM" id="SSF50249">
    <property type="entry name" value="Nucleic acid-binding proteins"/>
    <property type="match status" value="1"/>
</dbReference>
<dbReference type="OrthoDB" id="10060499at2759"/>
<evidence type="ECO:0000313" key="2">
    <source>
        <dbReference type="EMBL" id="KRH93490.1"/>
    </source>
</evidence>
<dbReference type="GO" id="GO:0004386">
    <property type="term" value="F:helicase activity"/>
    <property type="evidence" value="ECO:0007669"/>
    <property type="project" value="UniProtKB-KW"/>
</dbReference>
<name>A0A0R0LVV8_9MICR</name>
<organism evidence="2 3">
    <name type="scientific">Pseudoloma neurophilia</name>
    <dbReference type="NCBI Taxonomy" id="146866"/>
    <lineage>
        <taxon>Eukaryota</taxon>
        <taxon>Fungi</taxon>
        <taxon>Fungi incertae sedis</taxon>
        <taxon>Microsporidia</taxon>
        <taxon>Pseudoloma</taxon>
    </lineage>
</organism>
<dbReference type="InterPro" id="IPR042487">
    <property type="entry name" value="RuvBL1/2_DNA/RNA_bd_dom"/>
</dbReference>
<gene>
    <name evidence="2" type="ORF">M153_8330003141</name>
</gene>
<reference evidence="2 3" key="1">
    <citation type="submission" date="2015-07" db="EMBL/GenBank/DDBJ databases">
        <title>The genome of Pseudoloma neurophilia, a relevant intracellular parasite of the zebrafish.</title>
        <authorList>
            <person name="Ndikumana S."/>
            <person name="Pelin A."/>
            <person name="Sanders J."/>
            <person name="Corradi N."/>
        </authorList>
    </citation>
    <scope>NUCLEOTIDE SEQUENCE [LARGE SCALE GENOMIC DNA]</scope>
    <source>
        <strain evidence="2 3">MK1</strain>
    </source>
</reference>
<evidence type="ECO:0000313" key="3">
    <source>
        <dbReference type="Proteomes" id="UP000051530"/>
    </source>
</evidence>
<dbReference type="InterPro" id="IPR010339">
    <property type="entry name" value="TIP49_P-loop"/>
</dbReference>
<sequence length="366" mass="42763">MSTINKLEIFQKHLCHLKKTSIALPFLILTDDQQQTIKILSDNNQLNIKTVTAYELTDSNLYKFVRMAISCNLSDLKIFYEGEITNINVNQRIFTFTLRTSKGSQTVTLNKNMYETVSKENLAIGDVIYLEPKNKIIRKLKTHSTFLEGDQDIRKIDLKDEVEKINFITQKMTLFEIDSAYKKRILQSRMFESRKTYNNNITLCDNFCSDMKYNEKRDKVIMDQSALSESVIDLKAMSSTDLLLEKYADNNLLSLETNILLIKDLENLEIRLIQKILNFLENEKFVPIVLLMTENKEFVQNNKKYFKNINSVKLSPENKKNTAEEIEKYLQKLESEKGKEFVNLIRPLAQKMTKDELMEVTKELVP</sequence>
<keyword evidence="3" id="KW-1185">Reference proteome</keyword>
<keyword evidence="2" id="KW-0347">Helicase</keyword>
<dbReference type="EMBL" id="LGUB01000318">
    <property type="protein sequence ID" value="KRH93490.1"/>
    <property type="molecule type" value="Genomic_DNA"/>
</dbReference>
<evidence type="ECO:0000259" key="1">
    <source>
        <dbReference type="Pfam" id="PF06068"/>
    </source>
</evidence>
<protein>
    <submittedName>
        <fullName evidence="2">DNA helicase, TBP-interacting protein</fullName>
    </submittedName>
</protein>
<dbReference type="InterPro" id="IPR012340">
    <property type="entry name" value="NA-bd_OB-fold"/>
</dbReference>
<comment type="caution">
    <text evidence="2">The sequence shown here is derived from an EMBL/GenBank/DDBJ whole genome shotgun (WGS) entry which is preliminary data.</text>
</comment>
<keyword evidence="2" id="KW-0378">Hydrolase</keyword>
<dbReference type="Gene3D" id="2.40.50.360">
    <property type="entry name" value="RuvB-like helicase, domain II"/>
    <property type="match status" value="1"/>
</dbReference>
<accession>A0A0R0LVV8</accession>
<dbReference type="VEuPathDB" id="MicrosporidiaDB:M153_8330003141"/>
<keyword evidence="2" id="KW-0067">ATP-binding</keyword>
<feature type="domain" description="TIP49 P-loop" evidence="1">
    <location>
        <begin position="61"/>
        <end position="196"/>
    </location>
</feature>
<proteinExistence type="predicted"/>
<keyword evidence="2" id="KW-0547">Nucleotide-binding</keyword>
<dbReference type="GO" id="GO:0005524">
    <property type="term" value="F:ATP binding"/>
    <property type="evidence" value="ECO:0007669"/>
    <property type="project" value="InterPro"/>
</dbReference>